<evidence type="ECO:0000313" key="2">
    <source>
        <dbReference type="EMBL" id="KAH7095756.1"/>
    </source>
</evidence>
<comment type="caution">
    <text evidence="2">The sequence shown here is derived from an EMBL/GenBank/DDBJ whole genome shotgun (WGS) entry which is preliminary data.</text>
</comment>
<protein>
    <recommendedName>
        <fullName evidence="4">Secreted protein</fullName>
    </recommendedName>
</protein>
<dbReference type="AlphaFoldDB" id="A0A8K0RLW7"/>
<evidence type="ECO:0008006" key="4">
    <source>
        <dbReference type="Google" id="ProtNLM"/>
    </source>
</evidence>
<proteinExistence type="predicted"/>
<organism evidence="2 3">
    <name type="scientific">Paraphoma chrysanthemicola</name>
    <dbReference type="NCBI Taxonomy" id="798071"/>
    <lineage>
        <taxon>Eukaryota</taxon>
        <taxon>Fungi</taxon>
        <taxon>Dikarya</taxon>
        <taxon>Ascomycota</taxon>
        <taxon>Pezizomycotina</taxon>
        <taxon>Dothideomycetes</taxon>
        <taxon>Pleosporomycetidae</taxon>
        <taxon>Pleosporales</taxon>
        <taxon>Pleosporineae</taxon>
        <taxon>Phaeosphaeriaceae</taxon>
        <taxon>Paraphoma</taxon>
    </lineage>
</organism>
<feature type="signal peptide" evidence="1">
    <location>
        <begin position="1"/>
        <end position="24"/>
    </location>
</feature>
<name>A0A8K0RLW7_9PLEO</name>
<dbReference type="Proteomes" id="UP000813461">
    <property type="component" value="Unassembled WGS sequence"/>
</dbReference>
<keyword evidence="3" id="KW-1185">Reference proteome</keyword>
<evidence type="ECO:0000256" key="1">
    <source>
        <dbReference type="SAM" id="SignalP"/>
    </source>
</evidence>
<keyword evidence="1" id="KW-0732">Signal</keyword>
<feature type="chain" id="PRO_5035473853" description="Secreted protein" evidence="1">
    <location>
        <begin position="25"/>
        <end position="104"/>
    </location>
</feature>
<dbReference type="EMBL" id="JAGMVJ010000001">
    <property type="protein sequence ID" value="KAH7095756.1"/>
    <property type="molecule type" value="Genomic_DNA"/>
</dbReference>
<gene>
    <name evidence="2" type="ORF">FB567DRAFT_39212</name>
</gene>
<accession>A0A8K0RLW7</accession>
<sequence length="104" mass="11460">MISDFFQHMYLVTMIASLHSAAWAFAARRHGASCCSSTVAQLLTGPAAPLHGTSHRRQTSSICGEACQLRGGEVSSLTRQCWLSRPDEHAAREKETFTCMLRHP</sequence>
<evidence type="ECO:0000313" key="3">
    <source>
        <dbReference type="Proteomes" id="UP000813461"/>
    </source>
</evidence>
<reference evidence="2" key="1">
    <citation type="journal article" date="2021" name="Nat. Commun.">
        <title>Genetic determinants of endophytism in the Arabidopsis root mycobiome.</title>
        <authorList>
            <person name="Mesny F."/>
            <person name="Miyauchi S."/>
            <person name="Thiergart T."/>
            <person name="Pickel B."/>
            <person name="Atanasova L."/>
            <person name="Karlsson M."/>
            <person name="Huettel B."/>
            <person name="Barry K.W."/>
            <person name="Haridas S."/>
            <person name="Chen C."/>
            <person name="Bauer D."/>
            <person name="Andreopoulos W."/>
            <person name="Pangilinan J."/>
            <person name="LaButti K."/>
            <person name="Riley R."/>
            <person name="Lipzen A."/>
            <person name="Clum A."/>
            <person name="Drula E."/>
            <person name="Henrissat B."/>
            <person name="Kohler A."/>
            <person name="Grigoriev I.V."/>
            <person name="Martin F.M."/>
            <person name="Hacquard S."/>
        </authorList>
    </citation>
    <scope>NUCLEOTIDE SEQUENCE</scope>
    <source>
        <strain evidence="2">MPI-SDFR-AT-0120</strain>
    </source>
</reference>